<sequence length="441" mass="48959">MLFTWLKRYLPRGIYGRAALILMLPVVFLQLVVVVIFAQRHFEGVTIQMTNTVLRELAVVMRAVDRAPTRAAIVARVRAEAGPLDITVTPVARTSIPSGNRMVWYDYSGRVLAKRLAEELERLRAVDLRDSSSVVLTFDTDKGPLEIKFDRRRISASNPHQLFVYTLFFGVVMTVIASIYLRNQLRPIRRLARAAEAFGRGRHDPYTPAGATEVRAAGNAFIDMRARIERQIEQRTMMLSGVSHDLRTPLTRMRLELSMMDEAETGPLLRDVDDMQGMLDEFLNFAKGAAEGEPEPVDPRALIAQVVEEARRAGRDVTLLPFEGEGTGKVKLRVVAIRRAVDNLISNAVRYGTRAEVSVMLSEKSLRIRVEDDGPGIPEDQRTEAMRPFSRLDPARNQNKGGGVGLGLAIANDIARAHGGVLRLGSSPQLGGLQADIVMAR</sequence>
<evidence type="ECO:0000256" key="9">
    <source>
        <dbReference type="ARBA" id="ARBA00022741"/>
    </source>
</evidence>
<dbReference type="RefSeq" id="WP_093925226.1">
    <property type="nucleotide sequence ID" value="NZ_FOMW01000018.1"/>
</dbReference>
<evidence type="ECO:0000256" key="4">
    <source>
        <dbReference type="ARBA" id="ARBA00022475"/>
    </source>
</evidence>
<dbReference type="InterPro" id="IPR050980">
    <property type="entry name" value="2C_sensor_his_kinase"/>
</dbReference>
<accession>A0A1I2FXK2</accession>
<evidence type="ECO:0000256" key="13">
    <source>
        <dbReference type="ARBA" id="ARBA00023012"/>
    </source>
</evidence>
<dbReference type="PANTHER" id="PTHR44936">
    <property type="entry name" value="SENSOR PROTEIN CREC"/>
    <property type="match status" value="1"/>
</dbReference>
<keyword evidence="7" id="KW-0808">Transferase</keyword>
<dbReference type="Pfam" id="PF00512">
    <property type="entry name" value="HisKA"/>
    <property type="match status" value="1"/>
</dbReference>
<dbReference type="GO" id="GO:0000155">
    <property type="term" value="F:phosphorelay sensor kinase activity"/>
    <property type="evidence" value="ECO:0007669"/>
    <property type="project" value="InterPro"/>
</dbReference>
<organism evidence="18 19">
    <name type="scientific">Sulfitobacter brevis</name>
    <dbReference type="NCBI Taxonomy" id="74348"/>
    <lineage>
        <taxon>Bacteria</taxon>
        <taxon>Pseudomonadati</taxon>
        <taxon>Pseudomonadota</taxon>
        <taxon>Alphaproteobacteria</taxon>
        <taxon>Rhodobacterales</taxon>
        <taxon>Roseobacteraceae</taxon>
        <taxon>Sulfitobacter</taxon>
    </lineage>
</organism>
<keyword evidence="13" id="KW-0902">Two-component regulatory system</keyword>
<dbReference type="Gene3D" id="3.30.565.10">
    <property type="entry name" value="Histidine kinase-like ATPase, C-terminal domain"/>
    <property type="match status" value="1"/>
</dbReference>
<dbReference type="PROSITE" id="PS50885">
    <property type="entry name" value="HAMP"/>
    <property type="match status" value="1"/>
</dbReference>
<evidence type="ECO:0000259" key="16">
    <source>
        <dbReference type="PROSITE" id="PS50109"/>
    </source>
</evidence>
<evidence type="ECO:0000313" key="19">
    <source>
        <dbReference type="Proteomes" id="UP000198977"/>
    </source>
</evidence>
<keyword evidence="14 15" id="KW-0472">Membrane</keyword>
<evidence type="ECO:0000256" key="1">
    <source>
        <dbReference type="ARBA" id="ARBA00000085"/>
    </source>
</evidence>
<dbReference type="PRINTS" id="PR00344">
    <property type="entry name" value="BCTRLSENSOR"/>
</dbReference>
<evidence type="ECO:0000256" key="6">
    <source>
        <dbReference type="ARBA" id="ARBA00022553"/>
    </source>
</evidence>
<comment type="catalytic activity">
    <reaction evidence="1">
        <text>ATP + protein L-histidine = ADP + protein N-phospho-L-histidine.</text>
        <dbReference type="EC" id="2.7.13.3"/>
    </reaction>
</comment>
<feature type="transmembrane region" description="Helical" evidence="15">
    <location>
        <begin position="162"/>
        <end position="181"/>
    </location>
</feature>
<evidence type="ECO:0000256" key="7">
    <source>
        <dbReference type="ARBA" id="ARBA00022679"/>
    </source>
</evidence>
<evidence type="ECO:0000256" key="14">
    <source>
        <dbReference type="ARBA" id="ARBA00023136"/>
    </source>
</evidence>
<dbReference type="InterPro" id="IPR004358">
    <property type="entry name" value="Sig_transdc_His_kin-like_C"/>
</dbReference>
<evidence type="ECO:0000256" key="2">
    <source>
        <dbReference type="ARBA" id="ARBA00004429"/>
    </source>
</evidence>
<dbReference type="InterPro" id="IPR036097">
    <property type="entry name" value="HisK_dim/P_sf"/>
</dbReference>
<dbReference type="SMART" id="SM00304">
    <property type="entry name" value="HAMP"/>
    <property type="match status" value="1"/>
</dbReference>
<evidence type="ECO:0000256" key="5">
    <source>
        <dbReference type="ARBA" id="ARBA00022519"/>
    </source>
</evidence>
<comment type="subcellular location">
    <subcellularLocation>
        <location evidence="2">Cell inner membrane</location>
        <topology evidence="2">Multi-pass membrane protein</topology>
    </subcellularLocation>
</comment>
<evidence type="ECO:0000313" key="18">
    <source>
        <dbReference type="EMBL" id="SFF09430.1"/>
    </source>
</evidence>
<keyword evidence="11" id="KW-0067">ATP-binding</keyword>
<keyword evidence="4" id="KW-1003">Cell membrane</keyword>
<keyword evidence="10 18" id="KW-0418">Kinase</keyword>
<dbReference type="InterPro" id="IPR003661">
    <property type="entry name" value="HisK_dim/P_dom"/>
</dbReference>
<dbReference type="EC" id="2.7.13.3" evidence="3"/>
<feature type="domain" description="HAMP" evidence="17">
    <location>
        <begin position="182"/>
        <end position="233"/>
    </location>
</feature>
<evidence type="ECO:0000256" key="11">
    <source>
        <dbReference type="ARBA" id="ARBA00022840"/>
    </source>
</evidence>
<proteinExistence type="predicted"/>
<dbReference type="Pfam" id="PF02518">
    <property type="entry name" value="HATPase_c"/>
    <property type="match status" value="1"/>
</dbReference>
<keyword evidence="5" id="KW-0997">Cell inner membrane</keyword>
<name>A0A1I2FXK2_9RHOB</name>
<dbReference type="PROSITE" id="PS50109">
    <property type="entry name" value="HIS_KIN"/>
    <property type="match status" value="1"/>
</dbReference>
<keyword evidence="19" id="KW-1185">Reference proteome</keyword>
<protein>
    <recommendedName>
        <fullName evidence="3">histidine kinase</fullName>
        <ecNumber evidence="3">2.7.13.3</ecNumber>
    </recommendedName>
</protein>
<dbReference type="EMBL" id="FOMW01000018">
    <property type="protein sequence ID" value="SFF09430.1"/>
    <property type="molecule type" value="Genomic_DNA"/>
</dbReference>
<dbReference type="InterPro" id="IPR036890">
    <property type="entry name" value="HATPase_C_sf"/>
</dbReference>
<dbReference type="Proteomes" id="UP000198977">
    <property type="component" value="Unassembled WGS sequence"/>
</dbReference>
<dbReference type="STRING" id="74348.SAMN04488523_1185"/>
<dbReference type="AlphaFoldDB" id="A0A1I2FXK2"/>
<feature type="transmembrane region" description="Helical" evidence="15">
    <location>
        <begin position="14"/>
        <end position="38"/>
    </location>
</feature>
<dbReference type="InterPro" id="IPR003594">
    <property type="entry name" value="HATPase_dom"/>
</dbReference>
<dbReference type="SUPFAM" id="SSF55874">
    <property type="entry name" value="ATPase domain of HSP90 chaperone/DNA topoisomerase II/histidine kinase"/>
    <property type="match status" value="1"/>
</dbReference>
<dbReference type="InterPro" id="IPR005467">
    <property type="entry name" value="His_kinase_dom"/>
</dbReference>
<evidence type="ECO:0000256" key="15">
    <source>
        <dbReference type="SAM" id="Phobius"/>
    </source>
</evidence>
<evidence type="ECO:0000256" key="8">
    <source>
        <dbReference type="ARBA" id="ARBA00022692"/>
    </source>
</evidence>
<dbReference type="GO" id="GO:0005524">
    <property type="term" value="F:ATP binding"/>
    <property type="evidence" value="ECO:0007669"/>
    <property type="project" value="UniProtKB-KW"/>
</dbReference>
<dbReference type="Pfam" id="PF00672">
    <property type="entry name" value="HAMP"/>
    <property type="match status" value="1"/>
</dbReference>
<feature type="domain" description="Histidine kinase" evidence="16">
    <location>
        <begin position="241"/>
        <end position="441"/>
    </location>
</feature>
<evidence type="ECO:0000256" key="12">
    <source>
        <dbReference type="ARBA" id="ARBA00022989"/>
    </source>
</evidence>
<gene>
    <name evidence="18" type="ORF">SAMN04488523_1185</name>
</gene>
<reference evidence="18 19" key="1">
    <citation type="submission" date="2016-10" db="EMBL/GenBank/DDBJ databases">
        <authorList>
            <person name="de Groot N.N."/>
        </authorList>
    </citation>
    <scope>NUCLEOTIDE SEQUENCE [LARGE SCALE GENOMIC DNA]</scope>
    <source>
        <strain evidence="18 19">DSM 11443</strain>
    </source>
</reference>
<dbReference type="CDD" id="cd00082">
    <property type="entry name" value="HisKA"/>
    <property type="match status" value="1"/>
</dbReference>
<dbReference type="OrthoDB" id="9804645at2"/>
<dbReference type="Gene3D" id="1.10.287.130">
    <property type="match status" value="1"/>
</dbReference>
<keyword evidence="12 15" id="KW-1133">Transmembrane helix</keyword>
<dbReference type="SMART" id="SM00387">
    <property type="entry name" value="HATPase_c"/>
    <property type="match status" value="1"/>
</dbReference>
<evidence type="ECO:0000256" key="10">
    <source>
        <dbReference type="ARBA" id="ARBA00022777"/>
    </source>
</evidence>
<keyword evidence="9" id="KW-0547">Nucleotide-binding</keyword>
<dbReference type="InterPro" id="IPR003660">
    <property type="entry name" value="HAMP_dom"/>
</dbReference>
<evidence type="ECO:0000259" key="17">
    <source>
        <dbReference type="PROSITE" id="PS50885"/>
    </source>
</evidence>
<dbReference type="GO" id="GO:0005886">
    <property type="term" value="C:plasma membrane"/>
    <property type="evidence" value="ECO:0007669"/>
    <property type="project" value="UniProtKB-SubCell"/>
</dbReference>
<keyword evidence="6" id="KW-0597">Phosphoprotein</keyword>
<evidence type="ECO:0000256" key="3">
    <source>
        <dbReference type="ARBA" id="ARBA00012438"/>
    </source>
</evidence>
<dbReference type="PANTHER" id="PTHR44936:SF5">
    <property type="entry name" value="SENSOR HISTIDINE KINASE ENVZ"/>
    <property type="match status" value="1"/>
</dbReference>
<keyword evidence="8 15" id="KW-0812">Transmembrane</keyword>
<dbReference type="SMART" id="SM00388">
    <property type="entry name" value="HisKA"/>
    <property type="match status" value="1"/>
</dbReference>
<dbReference type="SUPFAM" id="SSF47384">
    <property type="entry name" value="Homodimeric domain of signal transducing histidine kinase"/>
    <property type="match status" value="1"/>
</dbReference>